<reference evidence="1 2" key="1">
    <citation type="journal article" date="2013" name="Biodegradation">
        <title>Quantitative proteomic analysis of ibuprofen-degrading Patulibacter sp. strain I11.</title>
        <authorList>
            <person name="Almeida B."/>
            <person name="Kjeldal H."/>
            <person name="Lolas I."/>
            <person name="Knudsen A.D."/>
            <person name="Carvalho G."/>
            <person name="Nielsen K.L."/>
            <person name="Barreto Crespo M.T."/>
            <person name="Stensballe A."/>
            <person name="Nielsen J.L."/>
        </authorList>
    </citation>
    <scope>NUCLEOTIDE SEQUENCE [LARGE SCALE GENOMIC DNA]</scope>
    <source>
        <strain evidence="1 2">I11</strain>
    </source>
</reference>
<gene>
    <name evidence="1" type="ORF">PAI11_16040</name>
</gene>
<dbReference type="Proteomes" id="UP000005143">
    <property type="component" value="Unassembled WGS sequence"/>
</dbReference>
<proteinExistence type="predicted"/>
<dbReference type="PATRIC" id="fig|1097667.3.peg.1591"/>
<evidence type="ECO:0000313" key="2">
    <source>
        <dbReference type="Proteomes" id="UP000005143"/>
    </source>
</evidence>
<comment type="caution">
    <text evidence="1">The sequence shown here is derived from an EMBL/GenBank/DDBJ whole genome shotgun (WGS) entry which is preliminary data.</text>
</comment>
<name>H0E477_9ACTN</name>
<evidence type="ECO:0008006" key="3">
    <source>
        <dbReference type="Google" id="ProtNLM"/>
    </source>
</evidence>
<keyword evidence="2" id="KW-1185">Reference proteome</keyword>
<dbReference type="RefSeq" id="WP_007573040.1">
    <property type="nucleotide sequence ID" value="NZ_AGUD01000097.1"/>
</dbReference>
<evidence type="ECO:0000313" key="1">
    <source>
        <dbReference type="EMBL" id="EHN11519.1"/>
    </source>
</evidence>
<sequence length="392" mass="42738">MPSGNGVRRPGRASVAATTARFVAARLASRLRRRSAPVSPTAFRAAIEATLERVGDAVAGCDWRTVGPTADGWVDSQVTLTAGEAVTLLATGRLTLSRLLDVAFGPTVGLWYRVGDGPIAKVVGDSDTFRCERGGTLWLSTKPPGEFLDRTGAFDPAEGRSGIGGGFTVAIVRWSDAETGLTAAAAADARWFGPARRRLAAPVDPPAGWHYLWRLGPGEIYREQATADGPALCCHSAGDVGILQFPVDEPLTDETVLSWSWCVERLPSRLPEHTQPTHDYLSIAVEFDNGLDLTYMWSAALPVDTVFRCPLPWWKERETHWVVRTGHDELGRWVDDRRTVRDDYARAIGGPLPERIVAVWLIANTVFGREVGECRYRRIALEQGAQRVAIGA</sequence>
<accession>H0E477</accession>
<organism evidence="1 2">
    <name type="scientific">Patulibacter medicamentivorans</name>
    <dbReference type="NCBI Taxonomy" id="1097667"/>
    <lineage>
        <taxon>Bacteria</taxon>
        <taxon>Bacillati</taxon>
        <taxon>Actinomycetota</taxon>
        <taxon>Thermoleophilia</taxon>
        <taxon>Solirubrobacterales</taxon>
        <taxon>Patulibacteraceae</taxon>
        <taxon>Patulibacter</taxon>
    </lineage>
</organism>
<dbReference type="EMBL" id="AGUD01000097">
    <property type="protein sequence ID" value="EHN11519.1"/>
    <property type="molecule type" value="Genomic_DNA"/>
</dbReference>
<dbReference type="InterPro" id="IPR021409">
    <property type="entry name" value="DUF3047"/>
</dbReference>
<dbReference type="OrthoDB" id="9775969at2"/>
<dbReference type="AlphaFoldDB" id="H0E477"/>
<protein>
    <recommendedName>
        <fullName evidence="3">DUF3047 domain-containing protein</fullName>
    </recommendedName>
</protein>
<dbReference type="Pfam" id="PF11249">
    <property type="entry name" value="DUF3047"/>
    <property type="match status" value="1"/>
</dbReference>